<dbReference type="OrthoDB" id="3197423at2"/>
<evidence type="ECO:0000259" key="3">
    <source>
        <dbReference type="PROSITE" id="PS50043"/>
    </source>
</evidence>
<dbReference type="SMART" id="SM00421">
    <property type="entry name" value="HTH_LUXR"/>
    <property type="match status" value="1"/>
</dbReference>
<dbReference type="Proteomes" id="UP000176087">
    <property type="component" value="Unassembled WGS sequence"/>
</dbReference>
<sequence length="901" mass="94469">MDESRVPAWGAGWPLYGRDEELGRLTRALTANRCSGLVVFGQAGVGKSRLAEECLAVAERAGFRAGRAVASTAAAAVPLGAIAHLLPTGVDLTDPVRGFATVAGAIRDGGDHRERYAVFVDDIHLLDATSAMLLRQLMDAGVITLIATIRTGEHATEAVQALTAGESVFHVGLDAFDLRRTEGLLNEVLGGPVGRSTVRDLHEVSGGNVLFLRELVRGALENHALTSDGEVWEAGPGADWTTVRLAELIRVKVDAVAGAGRDALEVLACCGALPLAALEEAAPQDVLTELERKGLIQFGTDGRRTRVSLAHPLYEEVLRSSVPALRHRAIQLEQAERIEALGAQRRGDALRIATWRLDATGKADPALLLRAARLAHYAHDHPRTLAFLEALPETHHDTGTRLMLGEAHFLTGGWDLADAVLAQAAQSARNEPERIAVTVTRTTNLLVSNTPPAEILDVNEAARAAASSDTVRELLLVNEGFIRLASGEPVAGLELLDLLEPDADRAPDRRMWLCAAAVRTLALVLTGRIGEAVRWAEHAHAAHVLTDEEARPAHPAVQQGTLVLALAEEGRLAQAAALCESVSVELARHSPLLRVLPALLSARTQWLAGHPATARRLYAELAALARREHQVKLLRIALSGLAACAAVLGDAEAAGNALAELDGMAGGAPGYFSVGEERLGEAWLLASGGHRSKARSVLTEAADAARSTGHITSEGLLLTDVARLGGAAGVAGRLASVAERCDGELAAVRARLASVLAAGDPSRLLEVSDELEALGAHLPAAEAAAAASGVWRRRGEGRQATAASVRACAVAEEHCEGARTPLLDAVRAAAPLTDREHEIAVLAAAGEPSKEIAASLTLSVRTVDNHLQRAYAKLGIATRRELAARLGQSGTVGSSGAGPGA</sequence>
<protein>
    <recommendedName>
        <fullName evidence="3">HTH luxR-type domain-containing protein</fullName>
    </recommendedName>
</protein>
<proteinExistence type="predicted"/>
<dbReference type="Pfam" id="PF13191">
    <property type="entry name" value="AAA_16"/>
    <property type="match status" value="1"/>
</dbReference>
<dbReference type="InterPro" id="IPR000792">
    <property type="entry name" value="Tscrpt_reg_LuxR_C"/>
</dbReference>
<dbReference type="InterPro" id="IPR027417">
    <property type="entry name" value="P-loop_NTPase"/>
</dbReference>
<accession>A0A1E7JPJ4</accession>
<keyword evidence="1" id="KW-0547">Nucleotide-binding</keyword>
<feature type="domain" description="HTH luxR-type" evidence="3">
    <location>
        <begin position="825"/>
        <end position="890"/>
    </location>
</feature>
<dbReference type="PROSITE" id="PS50043">
    <property type="entry name" value="HTH_LUXR_2"/>
    <property type="match status" value="1"/>
</dbReference>
<dbReference type="Gene3D" id="1.10.10.10">
    <property type="entry name" value="Winged helix-like DNA-binding domain superfamily/Winged helix DNA-binding domain"/>
    <property type="match status" value="1"/>
</dbReference>
<dbReference type="STRING" id="933944.AN215_11420"/>
<dbReference type="AlphaFoldDB" id="A0A1E7JPJ4"/>
<dbReference type="InterPro" id="IPR036388">
    <property type="entry name" value="WH-like_DNA-bd_sf"/>
</dbReference>
<keyword evidence="5" id="KW-1185">Reference proteome</keyword>
<dbReference type="RefSeq" id="WP_070009014.1">
    <property type="nucleotide sequence ID" value="NZ_LJGS01000036.1"/>
</dbReference>
<evidence type="ECO:0000313" key="4">
    <source>
        <dbReference type="EMBL" id="OEU90160.1"/>
    </source>
</evidence>
<dbReference type="PROSITE" id="PS00622">
    <property type="entry name" value="HTH_LUXR_1"/>
    <property type="match status" value="1"/>
</dbReference>
<dbReference type="PANTHER" id="PTHR16305:SF35">
    <property type="entry name" value="TRANSCRIPTIONAL ACTIVATOR DOMAIN"/>
    <property type="match status" value="1"/>
</dbReference>
<dbReference type="GO" id="GO:0005524">
    <property type="term" value="F:ATP binding"/>
    <property type="evidence" value="ECO:0007669"/>
    <property type="project" value="UniProtKB-KW"/>
</dbReference>
<dbReference type="GO" id="GO:0006355">
    <property type="term" value="P:regulation of DNA-templated transcription"/>
    <property type="evidence" value="ECO:0007669"/>
    <property type="project" value="InterPro"/>
</dbReference>
<dbReference type="CDD" id="cd06170">
    <property type="entry name" value="LuxR_C_like"/>
    <property type="match status" value="1"/>
</dbReference>
<dbReference type="PANTHER" id="PTHR16305">
    <property type="entry name" value="TESTICULAR SOLUBLE ADENYLYL CYCLASE"/>
    <property type="match status" value="1"/>
</dbReference>
<dbReference type="GO" id="GO:0005737">
    <property type="term" value="C:cytoplasm"/>
    <property type="evidence" value="ECO:0007669"/>
    <property type="project" value="TreeGrafter"/>
</dbReference>
<dbReference type="Pfam" id="PF00196">
    <property type="entry name" value="GerE"/>
    <property type="match status" value="1"/>
</dbReference>
<dbReference type="PRINTS" id="PR00038">
    <property type="entry name" value="HTHLUXR"/>
</dbReference>
<name>A0A1E7JPJ4_9ACTN</name>
<dbReference type="SUPFAM" id="SSF52540">
    <property type="entry name" value="P-loop containing nucleoside triphosphate hydrolases"/>
    <property type="match status" value="1"/>
</dbReference>
<organism evidence="4 5">
    <name type="scientific">Streptomyces abyssalis</name>
    <dbReference type="NCBI Taxonomy" id="933944"/>
    <lineage>
        <taxon>Bacteria</taxon>
        <taxon>Bacillati</taxon>
        <taxon>Actinomycetota</taxon>
        <taxon>Actinomycetes</taxon>
        <taxon>Kitasatosporales</taxon>
        <taxon>Streptomycetaceae</taxon>
        <taxon>Streptomyces</taxon>
    </lineage>
</organism>
<dbReference type="PATRIC" id="fig|933944.5.peg.5322"/>
<dbReference type="GO" id="GO:0004016">
    <property type="term" value="F:adenylate cyclase activity"/>
    <property type="evidence" value="ECO:0007669"/>
    <property type="project" value="TreeGrafter"/>
</dbReference>
<dbReference type="SUPFAM" id="SSF46894">
    <property type="entry name" value="C-terminal effector domain of the bipartite response regulators"/>
    <property type="match status" value="1"/>
</dbReference>
<dbReference type="Gene3D" id="3.40.50.300">
    <property type="entry name" value="P-loop containing nucleotide triphosphate hydrolases"/>
    <property type="match status" value="1"/>
</dbReference>
<evidence type="ECO:0000313" key="5">
    <source>
        <dbReference type="Proteomes" id="UP000176087"/>
    </source>
</evidence>
<dbReference type="GO" id="GO:0003677">
    <property type="term" value="F:DNA binding"/>
    <property type="evidence" value="ECO:0007669"/>
    <property type="project" value="InterPro"/>
</dbReference>
<evidence type="ECO:0000256" key="2">
    <source>
        <dbReference type="ARBA" id="ARBA00022840"/>
    </source>
</evidence>
<reference evidence="4 5" key="1">
    <citation type="journal article" date="2016" name="Front. Microbiol.">
        <title>Comparative Genomics Analysis of Streptomyces Species Reveals Their Adaptation to the Marine Environment and Their Diversity at the Genomic Level.</title>
        <authorList>
            <person name="Tian X."/>
            <person name="Zhang Z."/>
            <person name="Yang T."/>
            <person name="Chen M."/>
            <person name="Li J."/>
            <person name="Chen F."/>
            <person name="Yang J."/>
            <person name="Li W."/>
            <person name="Zhang B."/>
            <person name="Zhang Z."/>
            <person name="Wu J."/>
            <person name="Zhang C."/>
            <person name="Long L."/>
            <person name="Xiao J."/>
        </authorList>
    </citation>
    <scope>NUCLEOTIDE SEQUENCE [LARGE SCALE GENOMIC DNA]</scope>
    <source>
        <strain evidence="4 5">SCSIO 10390</strain>
    </source>
</reference>
<dbReference type="InterPro" id="IPR041664">
    <property type="entry name" value="AAA_16"/>
</dbReference>
<keyword evidence="2" id="KW-0067">ATP-binding</keyword>
<dbReference type="InterPro" id="IPR016032">
    <property type="entry name" value="Sig_transdc_resp-reg_C-effctor"/>
</dbReference>
<gene>
    <name evidence="4" type="ORF">AN215_11420</name>
</gene>
<evidence type="ECO:0000256" key="1">
    <source>
        <dbReference type="ARBA" id="ARBA00022741"/>
    </source>
</evidence>
<dbReference type="EMBL" id="LJGT01000038">
    <property type="protein sequence ID" value="OEU90160.1"/>
    <property type="molecule type" value="Genomic_DNA"/>
</dbReference>
<comment type="caution">
    <text evidence="4">The sequence shown here is derived from an EMBL/GenBank/DDBJ whole genome shotgun (WGS) entry which is preliminary data.</text>
</comment>